<organism evidence="7 8">
    <name type="scientific">Aspergillus sydowii CBS 593.65</name>
    <dbReference type="NCBI Taxonomy" id="1036612"/>
    <lineage>
        <taxon>Eukaryota</taxon>
        <taxon>Fungi</taxon>
        <taxon>Dikarya</taxon>
        <taxon>Ascomycota</taxon>
        <taxon>Pezizomycotina</taxon>
        <taxon>Eurotiomycetes</taxon>
        <taxon>Eurotiomycetidae</taxon>
        <taxon>Eurotiales</taxon>
        <taxon>Aspergillaceae</taxon>
        <taxon>Aspergillus</taxon>
        <taxon>Aspergillus subgen. Nidulantes</taxon>
    </lineage>
</organism>
<evidence type="ECO:0000256" key="3">
    <source>
        <dbReference type="ARBA" id="ARBA00022989"/>
    </source>
</evidence>
<dbReference type="PANTHER" id="PTHR19317:SF0">
    <property type="entry name" value="PRENYLATED RAB ACCEPTOR PROTEIN 1"/>
    <property type="match status" value="1"/>
</dbReference>
<name>A0A1L9TIS7_9EURO</name>
<evidence type="ECO:0000256" key="4">
    <source>
        <dbReference type="ARBA" id="ARBA00023136"/>
    </source>
</evidence>
<dbReference type="PANTHER" id="PTHR19317">
    <property type="entry name" value="PRENYLATED RAB ACCEPTOR 1-RELATED"/>
    <property type="match status" value="1"/>
</dbReference>
<proteinExistence type="predicted"/>
<evidence type="ECO:0008006" key="9">
    <source>
        <dbReference type="Google" id="ProtNLM"/>
    </source>
</evidence>
<sequence length="433" mass="48192">MSPIQLPIDAITSRFGDRFNSLRSQSLGSRFANLRPISEFLDVKRVSKPANFGEAQSRVNYNLSYFSSNYAAIFVMLSIYSLLTNPILLFVIFLVSGGLWGIGKLEGRDLDLGFARFNTSQLYTGLLLVAVPLGFWASPFSTVLWLIGATVLDPRDEGDGLQRSMMGYDGPDKMLLPFNGADYDMYEDTNSTVAYAVQLAMKDNEDWLVETALERIRRAHSEGQKNVTFSKRELEALERRRLQASADSAADNHRMKRPENKTGAAPVPPFPLDTSIHGTWARTTSASASPQSSTTLRSPLQPPFPNTMNHAPPFHTAPTIPRSRPEDYQRISSYQAPYMREHGHSLHSPTDPQRGTETRQRQRPHTNASAHTSLVSPEPFGSKDNESGKSSPQKRSPVSSGDEIPMVEVIERKVPSSPTRGPDRGSRQRTNRP</sequence>
<dbReference type="EMBL" id="KV878585">
    <property type="protein sequence ID" value="OJJ59319.1"/>
    <property type="molecule type" value="Genomic_DNA"/>
</dbReference>
<feature type="region of interest" description="Disordered" evidence="5">
    <location>
        <begin position="341"/>
        <end position="433"/>
    </location>
</feature>
<dbReference type="STRING" id="1036612.A0A1L9TIS7"/>
<feature type="compositionally biased region" description="Low complexity" evidence="5">
    <location>
        <begin position="281"/>
        <end position="295"/>
    </location>
</feature>
<evidence type="ECO:0000313" key="7">
    <source>
        <dbReference type="EMBL" id="OJJ59319.1"/>
    </source>
</evidence>
<gene>
    <name evidence="7" type="ORF">ASPSYDRAFT_148456</name>
</gene>
<keyword evidence="4 6" id="KW-0472">Membrane</keyword>
<dbReference type="AlphaFoldDB" id="A0A1L9TIS7"/>
<feature type="compositionally biased region" description="Polar residues" evidence="5">
    <location>
        <begin position="365"/>
        <end position="375"/>
    </location>
</feature>
<dbReference type="Proteomes" id="UP000184356">
    <property type="component" value="Unassembled WGS sequence"/>
</dbReference>
<evidence type="ECO:0000256" key="1">
    <source>
        <dbReference type="ARBA" id="ARBA00004141"/>
    </source>
</evidence>
<evidence type="ECO:0000313" key="8">
    <source>
        <dbReference type="Proteomes" id="UP000184356"/>
    </source>
</evidence>
<dbReference type="GO" id="GO:0016020">
    <property type="term" value="C:membrane"/>
    <property type="evidence" value="ECO:0007669"/>
    <property type="project" value="UniProtKB-SubCell"/>
</dbReference>
<feature type="region of interest" description="Disordered" evidence="5">
    <location>
        <begin position="242"/>
        <end position="326"/>
    </location>
</feature>
<dbReference type="RefSeq" id="XP_040703125.1">
    <property type="nucleotide sequence ID" value="XM_040841816.1"/>
</dbReference>
<keyword evidence="8" id="KW-1185">Reference proteome</keyword>
<feature type="transmembrane region" description="Helical" evidence="6">
    <location>
        <begin position="122"/>
        <end position="147"/>
    </location>
</feature>
<feature type="compositionally biased region" description="Basic and acidic residues" evidence="5">
    <location>
        <begin position="250"/>
        <end position="260"/>
    </location>
</feature>
<protein>
    <recommendedName>
        <fullName evidence="9">PRA1 family protein</fullName>
    </recommendedName>
</protein>
<dbReference type="OrthoDB" id="63113at2759"/>
<dbReference type="GeneID" id="63757889"/>
<evidence type="ECO:0000256" key="6">
    <source>
        <dbReference type="SAM" id="Phobius"/>
    </source>
</evidence>
<comment type="subcellular location">
    <subcellularLocation>
        <location evidence="1">Membrane</location>
        <topology evidence="1">Multi-pass membrane protein</topology>
    </subcellularLocation>
</comment>
<dbReference type="InterPro" id="IPR004895">
    <property type="entry name" value="Prenylated_rab_accept_PRA1"/>
</dbReference>
<evidence type="ECO:0000256" key="2">
    <source>
        <dbReference type="ARBA" id="ARBA00022692"/>
    </source>
</evidence>
<dbReference type="Pfam" id="PF03208">
    <property type="entry name" value="PRA1"/>
    <property type="match status" value="1"/>
</dbReference>
<keyword evidence="2 6" id="KW-0812">Transmembrane</keyword>
<feature type="transmembrane region" description="Helical" evidence="6">
    <location>
        <begin position="70"/>
        <end position="102"/>
    </location>
</feature>
<keyword evidence="3 6" id="KW-1133">Transmembrane helix</keyword>
<evidence type="ECO:0000256" key="5">
    <source>
        <dbReference type="SAM" id="MobiDB-lite"/>
    </source>
</evidence>
<accession>A0A1L9TIS7</accession>
<dbReference type="GO" id="GO:0005794">
    <property type="term" value="C:Golgi apparatus"/>
    <property type="evidence" value="ECO:0007669"/>
    <property type="project" value="TreeGrafter"/>
</dbReference>
<feature type="compositionally biased region" description="Polar residues" evidence="5">
    <location>
        <begin position="388"/>
        <end position="399"/>
    </location>
</feature>
<reference evidence="8" key="1">
    <citation type="journal article" date="2017" name="Genome Biol.">
        <title>Comparative genomics reveals high biological diversity and specific adaptations in the industrially and medically important fungal genus Aspergillus.</title>
        <authorList>
            <person name="de Vries R.P."/>
            <person name="Riley R."/>
            <person name="Wiebenga A."/>
            <person name="Aguilar-Osorio G."/>
            <person name="Amillis S."/>
            <person name="Uchima C.A."/>
            <person name="Anderluh G."/>
            <person name="Asadollahi M."/>
            <person name="Askin M."/>
            <person name="Barry K."/>
            <person name="Battaglia E."/>
            <person name="Bayram O."/>
            <person name="Benocci T."/>
            <person name="Braus-Stromeyer S.A."/>
            <person name="Caldana C."/>
            <person name="Canovas D."/>
            <person name="Cerqueira G.C."/>
            <person name="Chen F."/>
            <person name="Chen W."/>
            <person name="Choi C."/>
            <person name="Clum A."/>
            <person name="Dos Santos R.A."/>
            <person name="Damasio A.R."/>
            <person name="Diallinas G."/>
            <person name="Emri T."/>
            <person name="Fekete E."/>
            <person name="Flipphi M."/>
            <person name="Freyberg S."/>
            <person name="Gallo A."/>
            <person name="Gournas C."/>
            <person name="Habgood R."/>
            <person name="Hainaut M."/>
            <person name="Harispe M.L."/>
            <person name="Henrissat B."/>
            <person name="Hilden K.S."/>
            <person name="Hope R."/>
            <person name="Hossain A."/>
            <person name="Karabika E."/>
            <person name="Karaffa L."/>
            <person name="Karanyi Z."/>
            <person name="Krasevec N."/>
            <person name="Kuo A."/>
            <person name="Kusch H."/>
            <person name="LaButti K."/>
            <person name="Lagendijk E.L."/>
            <person name="Lapidus A."/>
            <person name="Levasseur A."/>
            <person name="Lindquist E."/>
            <person name="Lipzen A."/>
            <person name="Logrieco A.F."/>
            <person name="MacCabe A."/>
            <person name="Maekelae M.R."/>
            <person name="Malavazi I."/>
            <person name="Melin P."/>
            <person name="Meyer V."/>
            <person name="Mielnichuk N."/>
            <person name="Miskei M."/>
            <person name="Molnar A.P."/>
            <person name="Mule G."/>
            <person name="Ngan C.Y."/>
            <person name="Orejas M."/>
            <person name="Orosz E."/>
            <person name="Ouedraogo J.P."/>
            <person name="Overkamp K.M."/>
            <person name="Park H.-S."/>
            <person name="Perrone G."/>
            <person name="Piumi F."/>
            <person name="Punt P.J."/>
            <person name="Ram A.F."/>
            <person name="Ramon A."/>
            <person name="Rauscher S."/>
            <person name="Record E."/>
            <person name="Riano-Pachon D.M."/>
            <person name="Robert V."/>
            <person name="Roehrig J."/>
            <person name="Ruller R."/>
            <person name="Salamov A."/>
            <person name="Salih N.S."/>
            <person name="Samson R.A."/>
            <person name="Sandor E."/>
            <person name="Sanguinetti M."/>
            <person name="Schuetze T."/>
            <person name="Sepcic K."/>
            <person name="Shelest E."/>
            <person name="Sherlock G."/>
            <person name="Sophianopoulou V."/>
            <person name="Squina F.M."/>
            <person name="Sun H."/>
            <person name="Susca A."/>
            <person name="Todd R.B."/>
            <person name="Tsang A."/>
            <person name="Unkles S.E."/>
            <person name="van de Wiele N."/>
            <person name="van Rossen-Uffink D."/>
            <person name="Oliveira J.V."/>
            <person name="Vesth T.C."/>
            <person name="Visser J."/>
            <person name="Yu J.-H."/>
            <person name="Zhou M."/>
            <person name="Andersen M.R."/>
            <person name="Archer D.B."/>
            <person name="Baker S.E."/>
            <person name="Benoit I."/>
            <person name="Brakhage A.A."/>
            <person name="Braus G.H."/>
            <person name="Fischer R."/>
            <person name="Frisvad J.C."/>
            <person name="Goldman G.H."/>
            <person name="Houbraken J."/>
            <person name="Oakley B."/>
            <person name="Pocsi I."/>
            <person name="Scazzocchio C."/>
            <person name="Seiboth B."/>
            <person name="vanKuyk P.A."/>
            <person name="Wortman J."/>
            <person name="Dyer P.S."/>
            <person name="Grigoriev I.V."/>
        </authorList>
    </citation>
    <scope>NUCLEOTIDE SEQUENCE [LARGE SCALE GENOMIC DNA]</scope>
    <source>
        <strain evidence="8">CBS 593.65</strain>
    </source>
</reference>
<dbReference type="VEuPathDB" id="FungiDB:ASPSYDRAFT_148456"/>